<dbReference type="GO" id="GO:0005739">
    <property type="term" value="C:mitochondrion"/>
    <property type="evidence" value="ECO:0007669"/>
    <property type="project" value="TreeGrafter"/>
</dbReference>
<evidence type="ECO:0000259" key="6">
    <source>
        <dbReference type="PROSITE" id="PS51387"/>
    </source>
</evidence>
<feature type="domain" description="FAD-binding PCMH-type" evidence="6">
    <location>
        <begin position="98"/>
        <end position="231"/>
    </location>
</feature>
<evidence type="ECO:0000256" key="3">
    <source>
        <dbReference type="ARBA" id="ARBA00011738"/>
    </source>
</evidence>
<dbReference type="Pfam" id="PF01565">
    <property type="entry name" value="FAD_binding_4"/>
    <property type="match status" value="1"/>
</dbReference>
<protein>
    <recommendedName>
        <fullName evidence="6">FAD-binding PCMH-type domain-containing protein</fullName>
    </recommendedName>
</protein>
<dbReference type="InterPro" id="IPR051264">
    <property type="entry name" value="FAD-oxidored/transferase_4"/>
</dbReference>
<dbReference type="SUPFAM" id="SSF56176">
    <property type="entry name" value="FAD-binding/transporter-associated domain-like"/>
    <property type="match status" value="1"/>
</dbReference>
<keyword evidence="5" id="KW-0576">Peroxisome</keyword>
<dbReference type="Proteomes" id="UP001153737">
    <property type="component" value="Chromosome 10"/>
</dbReference>
<dbReference type="Gene3D" id="3.30.43.10">
    <property type="entry name" value="Uridine Diphospho-n-acetylenolpyruvylglucosamine Reductase, domain 2"/>
    <property type="match status" value="1"/>
</dbReference>
<dbReference type="InterPro" id="IPR016169">
    <property type="entry name" value="FAD-bd_PCMH_sub2"/>
</dbReference>
<dbReference type="InterPro" id="IPR016167">
    <property type="entry name" value="FAD-bd_PCMH_sub1"/>
</dbReference>
<dbReference type="GO" id="GO:0016491">
    <property type="term" value="F:oxidoreductase activity"/>
    <property type="evidence" value="ECO:0007669"/>
    <property type="project" value="UniProtKB-KW"/>
</dbReference>
<evidence type="ECO:0000313" key="7">
    <source>
        <dbReference type="EMBL" id="CAG9814444.1"/>
    </source>
</evidence>
<comment type="subcellular location">
    <subcellularLocation>
        <location evidence="2">Peroxisome</location>
    </subcellularLocation>
</comment>
<dbReference type="GO" id="GO:0071949">
    <property type="term" value="F:FAD binding"/>
    <property type="evidence" value="ECO:0007669"/>
    <property type="project" value="InterPro"/>
</dbReference>
<reference evidence="7" key="2">
    <citation type="submission" date="2022-10" db="EMBL/GenBank/DDBJ databases">
        <authorList>
            <consortium name="ENA_rothamsted_submissions"/>
            <consortium name="culmorum"/>
            <person name="King R."/>
        </authorList>
    </citation>
    <scope>NUCLEOTIDE SEQUENCE</scope>
</reference>
<comment type="cofactor">
    <cofactor evidence="1">
        <name>FAD</name>
        <dbReference type="ChEBI" id="CHEBI:57692"/>
    </cofactor>
</comment>
<evidence type="ECO:0000256" key="1">
    <source>
        <dbReference type="ARBA" id="ARBA00001974"/>
    </source>
</evidence>
<dbReference type="AlphaFoldDB" id="A0A9N9X2T3"/>
<dbReference type="InterPro" id="IPR036318">
    <property type="entry name" value="FAD-bd_PCMH-like_sf"/>
</dbReference>
<evidence type="ECO:0000256" key="5">
    <source>
        <dbReference type="ARBA" id="ARBA00023140"/>
    </source>
</evidence>
<reference evidence="7" key="1">
    <citation type="submission" date="2022-01" db="EMBL/GenBank/DDBJ databases">
        <authorList>
            <person name="King R."/>
        </authorList>
    </citation>
    <scope>NUCLEOTIDE SEQUENCE</scope>
</reference>
<dbReference type="PANTHER" id="PTHR43716">
    <property type="entry name" value="D-2-HYDROXYGLUTARATE DEHYDROGENASE, MITOCHONDRIAL"/>
    <property type="match status" value="1"/>
</dbReference>
<dbReference type="EMBL" id="OU896716">
    <property type="protein sequence ID" value="CAG9814444.1"/>
    <property type="molecule type" value="Genomic_DNA"/>
</dbReference>
<evidence type="ECO:0000256" key="4">
    <source>
        <dbReference type="ARBA" id="ARBA00023002"/>
    </source>
</evidence>
<dbReference type="InterPro" id="IPR016166">
    <property type="entry name" value="FAD-bd_PCMH"/>
</dbReference>
<dbReference type="Gene3D" id="3.30.465.10">
    <property type="match status" value="1"/>
</dbReference>
<dbReference type="FunFam" id="3.30.43.10:FF:000011">
    <property type="entry name" value="D-lactate dehydrogenase (Cytochrome)"/>
    <property type="match status" value="1"/>
</dbReference>
<dbReference type="OrthoDB" id="5332616at2759"/>
<keyword evidence="8" id="KW-1185">Reference proteome</keyword>
<comment type="subunit">
    <text evidence="3">Homodimer.</text>
</comment>
<evidence type="ECO:0000256" key="2">
    <source>
        <dbReference type="ARBA" id="ARBA00004275"/>
    </source>
</evidence>
<evidence type="ECO:0000313" key="8">
    <source>
        <dbReference type="Proteomes" id="UP001153737"/>
    </source>
</evidence>
<keyword evidence="4" id="KW-0560">Oxidoreductase</keyword>
<dbReference type="InterPro" id="IPR006094">
    <property type="entry name" value="Oxid_FAD_bind_N"/>
</dbReference>
<proteinExistence type="predicted"/>
<dbReference type="PANTHER" id="PTHR43716:SF1">
    <property type="entry name" value="D-2-HYDROXYGLUTARATE DEHYDROGENASE, MITOCHONDRIAL"/>
    <property type="match status" value="1"/>
</dbReference>
<dbReference type="PROSITE" id="PS51387">
    <property type="entry name" value="FAD_PCMH"/>
    <property type="match status" value="1"/>
</dbReference>
<name>A0A9N9X2T3_PHACE</name>
<organism evidence="7 8">
    <name type="scientific">Phaedon cochleariae</name>
    <name type="common">Mustard beetle</name>
    <dbReference type="NCBI Taxonomy" id="80249"/>
    <lineage>
        <taxon>Eukaryota</taxon>
        <taxon>Metazoa</taxon>
        <taxon>Ecdysozoa</taxon>
        <taxon>Arthropoda</taxon>
        <taxon>Hexapoda</taxon>
        <taxon>Insecta</taxon>
        <taxon>Pterygota</taxon>
        <taxon>Neoptera</taxon>
        <taxon>Endopterygota</taxon>
        <taxon>Coleoptera</taxon>
        <taxon>Polyphaga</taxon>
        <taxon>Cucujiformia</taxon>
        <taxon>Chrysomeloidea</taxon>
        <taxon>Chrysomelidae</taxon>
        <taxon>Chrysomelinae</taxon>
        <taxon>Chrysomelini</taxon>
        <taxon>Phaedon</taxon>
    </lineage>
</organism>
<accession>A0A9N9X2T3</accession>
<gene>
    <name evidence="7" type="ORF">PHAECO_LOCUS1538</name>
</gene>
<sequence length="231" mass="24836">MFSGETRQLTLAGLRLSLGKRPFRSRPWSSGAASRRFASGGTLIPQLTKDRYPDVCRGAFSELTDRHVGHFRELLGADRVVTDEDECEGFNVDWIKNVRGYSRCILKPKTTEEVSKIMSFCNENSIAVCPQGGNTGLVGGSVPVFDEVVIWTGLMNKIISTDDTSGVVVCQAGCILENLDNHLAEMGLMMPLDLGAKGSCHIGGNVATNAGGLRLLRYGNLQGSVLGIEAG</sequence>
<dbReference type="GO" id="GO:0005777">
    <property type="term" value="C:peroxisome"/>
    <property type="evidence" value="ECO:0007669"/>
    <property type="project" value="UniProtKB-SubCell"/>
</dbReference>